<dbReference type="Proteomes" id="UP000807716">
    <property type="component" value="Unassembled WGS sequence"/>
</dbReference>
<reference evidence="1" key="1">
    <citation type="journal article" date="2020" name="Fungal Divers.">
        <title>Resolving the Mortierellaceae phylogeny through synthesis of multi-gene phylogenetics and phylogenomics.</title>
        <authorList>
            <person name="Vandepol N."/>
            <person name="Liber J."/>
            <person name="Desiro A."/>
            <person name="Na H."/>
            <person name="Kennedy M."/>
            <person name="Barry K."/>
            <person name="Grigoriev I.V."/>
            <person name="Miller A.N."/>
            <person name="O'Donnell K."/>
            <person name="Stajich J.E."/>
            <person name="Bonito G."/>
        </authorList>
    </citation>
    <scope>NUCLEOTIDE SEQUENCE</scope>
    <source>
        <strain evidence="1">BC1065</strain>
    </source>
</reference>
<name>A0A9P6PL86_9FUNG</name>
<comment type="caution">
    <text evidence="1">The sequence shown here is derived from an EMBL/GenBank/DDBJ whole genome shotgun (WGS) entry which is preliminary data.</text>
</comment>
<protein>
    <submittedName>
        <fullName evidence="1">Uncharacterized protein</fullName>
    </submittedName>
</protein>
<sequence>MQLGLNPGGGQLEDLFREVDDEEEEVDVKVVDDARQAVEDDQLDEALYRLGQRIEGEWDEEMEEEMHQEMTR</sequence>
<dbReference type="EMBL" id="JAAAJB010001199">
    <property type="protein sequence ID" value="KAG0248666.1"/>
    <property type="molecule type" value="Genomic_DNA"/>
</dbReference>
<organism evidence="1 2">
    <name type="scientific">Actinomortierella ambigua</name>
    <dbReference type="NCBI Taxonomy" id="1343610"/>
    <lineage>
        <taxon>Eukaryota</taxon>
        <taxon>Fungi</taxon>
        <taxon>Fungi incertae sedis</taxon>
        <taxon>Mucoromycota</taxon>
        <taxon>Mortierellomycotina</taxon>
        <taxon>Mortierellomycetes</taxon>
        <taxon>Mortierellales</taxon>
        <taxon>Mortierellaceae</taxon>
        <taxon>Actinomortierella</taxon>
    </lineage>
</organism>
<proteinExistence type="predicted"/>
<keyword evidence="2" id="KW-1185">Reference proteome</keyword>
<feature type="non-terminal residue" evidence="1">
    <location>
        <position position="72"/>
    </location>
</feature>
<gene>
    <name evidence="1" type="ORF">DFQ27_000712</name>
</gene>
<evidence type="ECO:0000313" key="2">
    <source>
        <dbReference type="Proteomes" id="UP000807716"/>
    </source>
</evidence>
<dbReference type="AlphaFoldDB" id="A0A9P6PL86"/>
<accession>A0A9P6PL86</accession>
<evidence type="ECO:0000313" key="1">
    <source>
        <dbReference type="EMBL" id="KAG0248666.1"/>
    </source>
</evidence>